<dbReference type="Gene3D" id="3.30.420.40">
    <property type="match status" value="2"/>
</dbReference>
<dbReference type="InterPro" id="IPR043129">
    <property type="entry name" value="ATPase_NBD"/>
</dbReference>
<dbReference type="NCBIfam" id="TIGR03725">
    <property type="entry name" value="T6A_YeaZ"/>
    <property type="match status" value="1"/>
</dbReference>
<dbReference type="Proteomes" id="UP000006073">
    <property type="component" value="Unassembled WGS sequence"/>
</dbReference>
<comment type="caution">
    <text evidence="2">The sequence shown here is derived from an EMBL/GenBank/DDBJ whole genome shotgun (WGS) entry which is preliminary data.</text>
</comment>
<dbReference type="PANTHER" id="PTHR11735">
    <property type="entry name" value="TRNA N6-ADENOSINE THREONYLCARBAMOYLTRANSFERASE"/>
    <property type="match status" value="1"/>
</dbReference>
<dbReference type="CDD" id="cd24032">
    <property type="entry name" value="ASKHA_NBD_TsaB"/>
    <property type="match status" value="1"/>
</dbReference>
<evidence type="ECO:0000313" key="2">
    <source>
        <dbReference type="EMBL" id="EOZ92444.1"/>
    </source>
</evidence>
<dbReference type="GO" id="GO:0002949">
    <property type="term" value="P:tRNA threonylcarbamoyladenosine modification"/>
    <property type="evidence" value="ECO:0007669"/>
    <property type="project" value="InterPro"/>
</dbReference>
<dbReference type="RefSeq" id="WP_009032738.1">
    <property type="nucleotide sequence ID" value="NZ_ALWO02000052.1"/>
</dbReference>
<sequence length="229" mass="25084">MALILSIETATPICSVALHNDGSLIDFSEVMLENTHGEMIMGMVDKIIEASKYKKSDLKGIAVSAGPGSYTGLRIGVSVAKGLCFGLGIPLVGISTIKALAFQALQYVEDNGVIIPLMDARRMEVYTASFDSEMNLIDSLRPLVVEQNVFLDKLEKGKVVFVGDGVEKLRHLLDHPNAKFPGILNSARGVGALAFRAYKKSQFEDLAYFEPNYLKEFKVIKSKKNLLLQ</sequence>
<proteinExistence type="predicted"/>
<evidence type="ECO:0000313" key="3">
    <source>
        <dbReference type="Proteomes" id="UP000006073"/>
    </source>
</evidence>
<dbReference type="GO" id="GO:0005829">
    <property type="term" value="C:cytosol"/>
    <property type="evidence" value="ECO:0007669"/>
    <property type="project" value="TreeGrafter"/>
</dbReference>
<dbReference type="PANTHER" id="PTHR11735:SF11">
    <property type="entry name" value="TRNA THREONYLCARBAMOYLADENOSINE BIOSYNTHESIS PROTEIN TSAB"/>
    <property type="match status" value="1"/>
</dbReference>
<dbReference type="SUPFAM" id="SSF53067">
    <property type="entry name" value="Actin-like ATPase domain"/>
    <property type="match status" value="2"/>
</dbReference>
<dbReference type="InterPro" id="IPR000905">
    <property type="entry name" value="Gcp-like_dom"/>
</dbReference>
<dbReference type="Pfam" id="PF00814">
    <property type="entry name" value="TsaD"/>
    <property type="match status" value="1"/>
</dbReference>
<dbReference type="STRING" id="1189612.A33Q_4537"/>
<evidence type="ECO:0000259" key="1">
    <source>
        <dbReference type="Pfam" id="PF00814"/>
    </source>
</evidence>
<feature type="domain" description="Gcp-like" evidence="1">
    <location>
        <begin position="34"/>
        <end position="152"/>
    </location>
</feature>
<name>S2D0M8_INDAL</name>
<dbReference type="InterPro" id="IPR022496">
    <property type="entry name" value="T6A_TsaB"/>
</dbReference>
<keyword evidence="3" id="KW-1185">Reference proteome</keyword>
<organism evidence="2 3">
    <name type="scientific">Indibacter alkaliphilus (strain CCUG 57479 / KCTC 22604 / LW1)</name>
    <dbReference type="NCBI Taxonomy" id="1189612"/>
    <lineage>
        <taxon>Bacteria</taxon>
        <taxon>Pseudomonadati</taxon>
        <taxon>Bacteroidota</taxon>
        <taxon>Cytophagia</taxon>
        <taxon>Cytophagales</taxon>
        <taxon>Cyclobacteriaceae</taxon>
    </lineage>
</organism>
<reference evidence="2 3" key="1">
    <citation type="journal article" date="2013" name="Genome Announc.">
        <title>Draft Genome Sequence of Indibacter alkaliphilus Strain LW1T, Isolated from Lonar Lake, a Haloalkaline Lake in the Buldana District of Maharashtra, India.</title>
        <authorList>
            <person name="Singh A."/>
            <person name="Kumar Jangir P."/>
            <person name="Sharma R."/>
            <person name="Singh A."/>
            <person name="Kumar Pinnaka A."/>
            <person name="Shivaji S."/>
        </authorList>
    </citation>
    <scope>NUCLEOTIDE SEQUENCE [LARGE SCALE GENOMIC DNA]</scope>
    <source>
        <strain evidence="3">CCUG 57479 / KCTC 22604 / LW1</strain>
    </source>
</reference>
<dbReference type="OrthoDB" id="9784166at2"/>
<dbReference type="EMBL" id="ALWO02000052">
    <property type="protein sequence ID" value="EOZ92444.1"/>
    <property type="molecule type" value="Genomic_DNA"/>
</dbReference>
<accession>S2D0M8</accession>
<dbReference type="eggNOG" id="COG1214">
    <property type="taxonomic scope" value="Bacteria"/>
</dbReference>
<gene>
    <name evidence="2" type="ORF">A33Q_4537</name>
</gene>
<dbReference type="AlphaFoldDB" id="S2D0M8"/>
<protein>
    <submittedName>
        <fullName evidence="2">TsaB protein, required for threonylcarbamoyladenosine (T(6)A) formation in tRNA</fullName>
    </submittedName>
</protein>